<name>A0A8T0G396_CERPU</name>
<comment type="caution">
    <text evidence="1">The sequence shown here is derived from an EMBL/GenBank/DDBJ whole genome shotgun (WGS) entry which is preliminary data.</text>
</comment>
<evidence type="ECO:0000313" key="1">
    <source>
        <dbReference type="EMBL" id="KAG0553776.1"/>
    </source>
</evidence>
<reference evidence="1" key="1">
    <citation type="submission" date="2020-06" db="EMBL/GenBank/DDBJ databases">
        <title>WGS assembly of Ceratodon purpureus strain R40.</title>
        <authorList>
            <person name="Carey S.B."/>
            <person name="Jenkins J."/>
            <person name="Shu S."/>
            <person name="Lovell J.T."/>
            <person name="Sreedasyam A."/>
            <person name="Maumus F."/>
            <person name="Tiley G.P."/>
            <person name="Fernandez-Pozo N."/>
            <person name="Barry K."/>
            <person name="Chen C."/>
            <person name="Wang M."/>
            <person name="Lipzen A."/>
            <person name="Daum C."/>
            <person name="Saski C.A."/>
            <person name="Payton A.C."/>
            <person name="Mcbreen J.C."/>
            <person name="Conrad R.E."/>
            <person name="Kollar L.M."/>
            <person name="Olsson S."/>
            <person name="Huttunen S."/>
            <person name="Landis J.B."/>
            <person name="Wickett N.J."/>
            <person name="Johnson M.G."/>
            <person name="Rensing S.A."/>
            <person name="Grimwood J."/>
            <person name="Schmutz J."/>
            <person name="Mcdaniel S.F."/>
        </authorList>
    </citation>
    <scope>NUCLEOTIDE SEQUENCE</scope>
    <source>
        <strain evidence="1">R40</strain>
    </source>
</reference>
<accession>A0A8T0G396</accession>
<dbReference type="EMBL" id="CM026433">
    <property type="protein sequence ID" value="KAG0553776.1"/>
    <property type="molecule type" value="Genomic_DNA"/>
</dbReference>
<gene>
    <name evidence="1" type="ORF">KC19_12G038000</name>
</gene>
<dbReference type="AlphaFoldDB" id="A0A8T0G396"/>
<evidence type="ECO:0000313" key="2">
    <source>
        <dbReference type="Proteomes" id="UP000822688"/>
    </source>
</evidence>
<keyword evidence="2" id="KW-1185">Reference proteome</keyword>
<protein>
    <submittedName>
        <fullName evidence="1">Uncharacterized protein</fullName>
    </submittedName>
</protein>
<sequence>MSFFRNSFTTCTTCSQLCLSCLPGLGQKFCGLAGRNRIYMMPFLIWKQGQLGHRLQSGYACELLQILLFPQKATFLTYRYNTVPSKFVHSQNRGFVLTPG</sequence>
<proteinExistence type="predicted"/>
<dbReference type="Proteomes" id="UP000822688">
    <property type="component" value="Chromosome 12"/>
</dbReference>
<organism evidence="1 2">
    <name type="scientific">Ceratodon purpureus</name>
    <name type="common">Fire moss</name>
    <name type="synonym">Dicranum purpureum</name>
    <dbReference type="NCBI Taxonomy" id="3225"/>
    <lineage>
        <taxon>Eukaryota</taxon>
        <taxon>Viridiplantae</taxon>
        <taxon>Streptophyta</taxon>
        <taxon>Embryophyta</taxon>
        <taxon>Bryophyta</taxon>
        <taxon>Bryophytina</taxon>
        <taxon>Bryopsida</taxon>
        <taxon>Dicranidae</taxon>
        <taxon>Pseudoditrichales</taxon>
        <taxon>Ditrichaceae</taxon>
        <taxon>Ceratodon</taxon>
    </lineage>
</organism>